<evidence type="ECO:0000256" key="1">
    <source>
        <dbReference type="SAM" id="Phobius"/>
    </source>
</evidence>
<keyword evidence="3" id="KW-1185">Reference proteome</keyword>
<name>A0AAV5K5D7_9ROSI</name>
<keyword evidence="1" id="KW-0472">Membrane</keyword>
<protein>
    <submittedName>
        <fullName evidence="2">Uncharacterized protein</fullName>
    </submittedName>
</protein>
<comment type="caution">
    <text evidence="2">The sequence shown here is derived from an EMBL/GenBank/DDBJ whole genome shotgun (WGS) entry which is preliminary data.</text>
</comment>
<feature type="transmembrane region" description="Helical" evidence="1">
    <location>
        <begin position="27"/>
        <end position="48"/>
    </location>
</feature>
<organism evidence="2 3">
    <name type="scientific">Rubroshorea leprosula</name>
    <dbReference type="NCBI Taxonomy" id="152421"/>
    <lineage>
        <taxon>Eukaryota</taxon>
        <taxon>Viridiplantae</taxon>
        <taxon>Streptophyta</taxon>
        <taxon>Embryophyta</taxon>
        <taxon>Tracheophyta</taxon>
        <taxon>Spermatophyta</taxon>
        <taxon>Magnoliopsida</taxon>
        <taxon>eudicotyledons</taxon>
        <taxon>Gunneridae</taxon>
        <taxon>Pentapetalae</taxon>
        <taxon>rosids</taxon>
        <taxon>malvids</taxon>
        <taxon>Malvales</taxon>
        <taxon>Dipterocarpaceae</taxon>
        <taxon>Rubroshorea</taxon>
    </lineage>
</organism>
<keyword evidence="1" id="KW-1133">Transmembrane helix</keyword>
<dbReference type="AlphaFoldDB" id="A0AAV5K5D7"/>
<reference evidence="2 3" key="1">
    <citation type="journal article" date="2021" name="Commun. Biol.">
        <title>The genome of Shorea leprosula (Dipterocarpaceae) highlights the ecological relevance of drought in aseasonal tropical rainforests.</title>
        <authorList>
            <person name="Ng K.K.S."/>
            <person name="Kobayashi M.J."/>
            <person name="Fawcett J.A."/>
            <person name="Hatakeyama M."/>
            <person name="Paape T."/>
            <person name="Ng C.H."/>
            <person name="Ang C.C."/>
            <person name="Tnah L.H."/>
            <person name="Lee C.T."/>
            <person name="Nishiyama T."/>
            <person name="Sese J."/>
            <person name="O'Brien M.J."/>
            <person name="Copetti D."/>
            <person name="Mohd Noor M.I."/>
            <person name="Ong R.C."/>
            <person name="Putra M."/>
            <person name="Sireger I.Z."/>
            <person name="Indrioko S."/>
            <person name="Kosugi Y."/>
            <person name="Izuno A."/>
            <person name="Isagi Y."/>
            <person name="Lee S.L."/>
            <person name="Shimizu K.K."/>
        </authorList>
    </citation>
    <scope>NUCLEOTIDE SEQUENCE [LARGE SCALE GENOMIC DNA]</scope>
    <source>
        <strain evidence="2">214</strain>
    </source>
</reference>
<accession>A0AAV5K5D7</accession>
<keyword evidence="1" id="KW-0812">Transmembrane</keyword>
<dbReference type="Proteomes" id="UP001054252">
    <property type="component" value="Unassembled WGS sequence"/>
</dbReference>
<gene>
    <name evidence="2" type="ORF">SLEP1_g29134</name>
</gene>
<sequence length="56" mass="6111">MGQHKWIRPHSNSESVLDCTVKAGGSIASSVPLCVYISISIKAFWLLFRSTKCGLS</sequence>
<proteinExistence type="predicted"/>
<evidence type="ECO:0000313" key="3">
    <source>
        <dbReference type="Proteomes" id="UP001054252"/>
    </source>
</evidence>
<dbReference type="EMBL" id="BPVZ01000051">
    <property type="protein sequence ID" value="GKV18798.1"/>
    <property type="molecule type" value="Genomic_DNA"/>
</dbReference>
<evidence type="ECO:0000313" key="2">
    <source>
        <dbReference type="EMBL" id="GKV18798.1"/>
    </source>
</evidence>